<feature type="transmembrane region" description="Helical" evidence="1">
    <location>
        <begin position="68"/>
        <end position="91"/>
    </location>
</feature>
<evidence type="ECO:0000256" key="1">
    <source>
        <dbReference type="SAM" id="Phobius"/>
    </source>
</evidence>
<evidence type="ECO:0000313" key="3">
    <source>
        <dbReference type="Proteomes" id="UP000192758"/>
    </source>
</evidence>
<dbReference type="VEuPathDB" id="MicrosporidiaDB:EHP00_51"/>
<reference evidence="2 3" key="1">
    <citation type="journal article" date="2017" name="Environ. Microbiol.">
        <title>Decay of the glycolytic pathway and adaptation to intranuclear parasitism within Enterocytozoonidae microsporidia.</title>
        <authorList>
            <person name="Wiredu Boakye D."/>
            <person name="Jaroenlak P."/>
            <person name="Prachumwat A."/>
            <person name="Williams T.A."/>
            <person name="Bateman K.S."/>
            <person name="Itsathitphaisarn O."/>
            <person name="Sritunyalucksana K."/>
            <person name="Paszkiewicz K.H."/>
            <person name="Moore K.A."/>
            <person name="Stentiford G.D."/>
            <person name="Williams B.A."/>
        </authorList>
    </citation>
    <scope>NUCLEOTIDE SEQUENCE [LARGE SCALE GENOMIC DNA]</scope>
    <source>
        <strain evidence="2 3">TH1</strain>
    </source>
</reference>
<evidence type="ECO:0000313" key="2">
    <source>
        <dbReference type="EMBL" id="OQS54545.1"/>
    </source>
</evidence>
<keyword evidence="1" id="KW-0472">Membrane</keyword>
<accession>A0A1W0E5M2</accession>
<keyword evidence="3" id="KW-1185">Reference proteome</keyword>
<name>A0A1W0E5M2_9MICR</name>
<gene>
    <name evidence="2" type="ORF">EHP00_51</name>
</gene>
<feature type="transmembrane region" description="Helical" evidence="1">
    <location>
        <begin position="107"/>
        <end position="126"/>
    </location>
</feature>
<keyword evidence="1" id="KW-1133">Transmembrane helix</keyword>
<comment type="caution">
    <text evidence="2">The sequence shown here is derived from an EMBL/GenBank/DDBJ whole genome shotgun (WGS) entry which is preliminary data.</text>
</comment>
<proteinExistence type="predicted"/>
<protein>
    <submittedName>
        <fullName evidence="2">Uncharacterized protein</fullName>
    </submittedName>
</protein>
<dbReference type="AlphaFoldDB" id="A0A1W0E5M2"/>
<dbReference type="EMBL" id="MNPJ01000019">
    <property type="protein sequence ID" value="OQS54545.1"/>
    <property type="molecule type" value="Genomic_DNA"/>
</dbReference>
<sequence>MIEINVNEKKNLVTKRNHGGKILLNDNKNKNQYEGVSIIEFYSQKDYLENKAVDNDSMILVKFLKYSTMIFLVVFLSTFFAIHASSFWAIAENKWESSMGWAMLRDIGIGTGIFLCWIMGVSYFFTRSSRHAQISK</sequence>
<organism evidence="2 3">
    <name type="scientific">Ecytonucleospora hepatopenaei</name>
    <dbReference type="NCBI Taxonomy" id="646526"/>
    <lineage>
        <taxon>Eukaryota</taxon>
        <taxon>Fungi</taxon>
        <taxon>Fungi incertae sedis</taxon>
        <taxon>Microsporidia</taxon>
        <taxon>Enterocytozoonidae</taxon>
        <taxon>Ecytonucleospora</taxon>
    </lineage>
</organism>
<keyword evidence="1" id="KW-0812">Transmembrane</keyword>
<dbReference type="Proteomes" id="UP000192758">
    <property type="component" value="Unassembled WGS sequence"/>
</dbReference>